<evidence type="ECO:0000313" key="2">
    <source>
        <dbReference type="EMBL" id="CAB1184607.1"/>
    </source>
</evidence>
<sequence length="62" mass="6481">MPTCCQRRSSSRADEPDPVQAPHRPPPDAADARHPTEAPPQRAPRAPAPAARAPTGAAARVP</sequence>
<dbReference type="AlphaFoldDB" id="A0A811G7J6"/>
<evidence type="ECO:0000256" key="1">
    <source>
        <dbReference type="SAM" id="MobiDB-lite"/>
    </source>
</evidence>
<reference evidence="2" key="1">
    <citation type="submission" date="2020-02" db="EMBL/GenBank/DDBJ databases">
        <authorList>
            <person name="Scholz U."/>
            <person name="Mascher M."/>
            <person name="Fiebig A."/>
        </authorList>
    </citation>
    <scope>NUCLEOTIDE SEQUENCE</scope>
</reference>
<organism evidence="2 3">
    <name type="scientific">Spirodela intermedia</name>
    <name type="common">Intermediate duckweed</name>
    <dbReference type="NCBI Taxonomy" id="51605"/>
    <lineage>
        <taxon>Eukaryota</taxon>
        <taxon>Viridiplantae</taxon>
        <taxon>Streptophyta</taxon>
        <taxon>Embryophyta</taxon>
        <taxon>Tracheophyta</taxon>
        <taxon>Spermatophyta</taxon>
        <taxon>Magnoliopsida</taxon>
        <taxon>Liliopsida</taxon>
        <taxon>Araceae</taxon>
        <taxon>Lemnoideae</taxon>
        <taxon>Spirodela</taxon>
    </lineage>
</organism>
<proteinExistence type="predicted"/>
<keyword evidence="3" id="KW-1185">Reference proteome</keyword>
<gene>
    <name evidence="2" type="ORF">SI8410_UN021870</name>
</gene>
<evidence type="ECO:0000313" key="3">
    <source>
        <dbReference type="Proteomes" id="UP000663760"/>
    </source>
</evidence>
<dbReference type="EMBL" id="CACVBZ020000045">
    <property type="protein sequence ID" value="CAB1184607.1"/>
    <property type="molecule type" value="Genomic_DNA"/>
</dbReference>
<comment type="caution">
    <text evidence="2">The sequence shown here is derived from an EMBL/GenBank/DDBJ whole genome shotgun (WGS) entry which is preliminary data.</text>
</comment>
<feature type="region of interest" description="Disordered" evidence="1">
    <location>
        <begin position="1"/>
        <end position="62"/>
    </location>
</feature>
<name>A0A811G7J6_SPIIN</name>
<protein>
    <submittedName>
        <fullName evidence="2">Uncharacterized protein</fullName>
    </submittedName>
</protein>
<dbReference type="Proteomes" id="UP000663760">
    <property type="component" value="Unassembled WGS sequence"/>
</dbReference>
<accession>A0A811G7J6</accession>
<feature type="compositionally biased region" description="Low complexity" evidence="1">
    <location>
        <begin position="43"/>
        <end position="62"/>
    </location>
</feature>